<dbReference type="AlphaFoldDB" id="A0A6L5Z2L7"/>
<reference evidence="2 3" key="1">
    <citation type="submission" date="2019-10" db="EMBL/GenBank/DDBJ databases">
        <title>Cognatihalovulum marinum gen. nov. sp. nov., a new member of the family Rhodobacteraceae isolated from deep seawater of the Northwest Indian Ocean.</title>
        <authorList>
            <person name="Ruan C."/>
            <person name="Wang J."/>
            <person name="Zheng X."/>
            <person name="Song L."/>
            <person name="Zhu Y."/>
            <person name="Huang Y."/>
            <person name="Lu Z."/>
            <person name="Du W."/>
            <person name="Huang L."/>
            <person name="Dai X."/>
        </authorList>
    </citation>
    <scope>NUCLEOTIDE SEQUENCE [LARGE SCALE GENOMIC DNA]</scope>
    <source>
        <strain evidence="2 3">2CG4</strain>
    </source>
</reference>
<feature type="domain" description="Glycosyl transferase family 25" evidence="1">
    <location>
        <begin position="27"/>
        <end position="204"/>
    </location>
</feature>
<dbReference type="Proteomes" id="UP000474957">
    <property type="component" value="Unassembled WGS sequence"/>
</dbReference>
<keyword evidence="3" id="KW-1185">Reference proteome</keyword>
<dbReference type="InterPro" id="IPR002654">
    <property type="entry name" value="Glyco_trans_25"/>
</dbReference>
<comment type="caution">
    <text evidence="2">The sequence shown here is derived from an EMBL/GenBank/DDBJ whole genome shotgun (WGS) entry which is preliminary data.</text>
</comment>
<gene>
    <name evidence="2" type="ORF">GE300_12985</name>
</gene>
<proteinExistence type="predicted"/>
<dbReference type="CDD" id="cd06532">
    <property type="entry name" value="Glyco_transf_25"/>
    <property type="match status" value="1"/>
</dbReference>
<evidence type="ECO:0000259" key="1">
    <source>
        <dbReference type="Pfam" id="PF01755"/>
    </source>
</evidence>
<dbReference type="Pfam" id="PF01755">
    <property type="entry name" value="Glyco_transf_25"/>
    <property type="match status" value="1"/>
</dbReference>
<sequence>MTVARAPAVPHHRGQARQEARVGQDIAIYVINLDRRPDRLAFMAGQLDALGLAWRQVAAVDAQTVADAELAPEVALAGHRVRMGRGSQCCAVTNFRIFRELARGDALAALILQDDVQLSPELVPFLRNDGWLPEGIGLIQLEKYGRKTSTRLAGPPLGESPVPGRQVRRLYSRTGGAGAFIVTRTAARTIIARKGVLDVPIDHFLFSPNAGWVFGAVGVAIVTPALAVQRQEAFASDIAAERSSDPKPLPARLRRLWMEVNRAPMQAAAWIGGARPVPFGFEDRTG</sequence>
<dbReference type="EMBL" id="WIND01000010">
    <property type="protein sequence ID" value="MSU90519.1"/>
    <property type="molecule type" value="Genomic_DNA"/>
</dbReference>
<name>A0A6L5Z2L7_9RHOB</name>
<evidence type="ECO:0000313" key="2">
    <source>
        <dbReference type="EMBL" id="MSU90519.1"/>
    </source>
</evidence>
<accession>A0A6L5Z2L7</accession>
<evidence type="ECO:0000313" key="3">
    <source>
        <dbReference type="Proteomes" id="UP000474957"/>
    </source>
</evidence>
<protein>
    <recommendedName>
        <fullName evidence="1">Glycosyl transferase family 25 domain-containing protein</fullName>
    </recommendedName>
</protein>
<organism evidence="2 3">
    <name type="scientific">Halovulum marinum</name>
    <dbReference type="NCBI Taxonomy" id="2662447"/>
    <lineage>
        <taxon>Bacteria</taxon>
        <taxon>Pseudomonadati</taxon>
        <taxon>Pseudomonadota</taxon>
        <taxon>Alphaproteobacteria</taxon>
        <taxon>Rhodobacterales</taxon>
        <taxon>Paracoccaceae</taxon>
        <taxon>Halovulum</taxon>
    </lineage>
</organism>